<evidence type="ECO:0000256" key="5">
    <source>
        <dbReference type="ARBA" id="ARBA00022692"/>
    </source>
</evidence>
<feature type="transmembrane region" description="Helical" evidence="8">
    <location>
        <begin position="539"/>
        <end position="560"/>
    </location>
</feature>
<dbReference type="PANTHER" id="PTHR43357">
    <property type="entry name" value="INNER MEMBRANE ABC TRANSPORTER PERMEASE PROTEIN YDCV"/>
    <property type="match status" value="1"/>
</dbReference>
<feature type="transmembrane region" description="Helical" evidence="8">
    <location>
        <begin position="390"/>
        <end position="411"/>
    </location>
</feature>
<evidence type="ECO:0000256" key="2">
    <source>
        <dbReference type="ARBA" id="ARBA00022448"/>
    </source>
</evidence>
<evidence type="ECO:0000256" key="8">
    <source>
        <dbReference type="RuleBase" id="RU363032"/>
    </source>
</evidence>
<feature type="transmembrane region" description="Helical" evidence="8">
    <location>
        <begin position="100"/>
        <end position="120"/>
    </location>
</feature>
<name>A0A846ZH51_9LACO</name>
<dbReference type="SUPFAM" id="SSF161098">
    <property type="entry name" value="MetI-like"/>
    <property type="match status" value="2"/>
</dbReference>
<feature type="domain" description="ABC transmembrane type-1" evidence="9">
    <location>
        <begin position="353"/>
        <end position="560"/>
    </location>
</feature>
<comment type="similarity">
    <text evidence="8">Belongs to the binding-protein-dependent transport system permease family.</text>
</comment>
<evidence type="ECO:0000313" key="10">
    <source>
        <dbReference type="EMBL" id="NKZ18462.1"/>
    </source>
</evidence>
<keyword evidence="5 8" id="KW-0812">Transmembrane</keyword>
<dbReference type="GO" id="GO:0055085">
    <property type="term" value="P:transmembrane transport"/>
    <property type="evidence" value="ECO:0007669"/>
    <property type="project" value="InterPro"/>
</dbReference>
<evidence type="ECO:0000256" key="3">
    <source>
        <dbReference type="ARBA" id="ARBA00022475"/>
    </source>
</evidence>
<dbReference type="EMBL" id="JAAXPO010000004">
    <property type="protein sequence ID" value="NKZ18462.1"/>
    <property type="molecule type" value="Genomic_DNA"/>
</dbReference>
<organism evidence="10 11">
    <name type="scientific">Leuconostoc holzapfelii</name>
    <dbReference type="NCBI Taxonomy" id="434464"/>
    <lineage>
        <taxon>Bacteria</taxon>
        <taxon>Bacillati</taxon>
        <taxon>Bacillota</taxon>
        <taxon>Bacilli</taxon>
        <taxon>Lactobacillales</taxon>
        <taxon>Lactobacillaceae</taxon>
        <taxon>Leuconostoc</taxon>
    </lineage>
</organism>
<dbReference type="CDD" id="cd06261">
    <property type="entry name" value="TM_PBP2"/>
    <property type="match status" value="2"/>
</dbReference>
<evidence type="ECO:0000256" key="4">
    <source>
        <dbReference type="ARBA" id="ARBA00022519"/>
    </source>
</evidence>
<feature type="domain" description="ABC transmembrane type-1" evidence="9">
    <location>
        <begin position="60"/>
        <end position="265"/>
    </location>
</feature>
<evidence type="ECO:0000256" key="1">
    <source>
        <dbReference type="ARBA" id="ARBA00004429"/>
    </source>
</evidence>
<gene>
    <name evidence="10" type="ORF">HF966_04655</name>
</gene>
<dbReference type="InterPro" id="IPR035906">
    <property type="entry name" value="MetI-like_sf"/>
</dbReference>
<keyword evidence="7 8" id="KW-0472">Membrane</keyword>
<keyword evidence="3" id="KW-1003">Cell membrane</keyword>
<feature type="transmembrane region" description="Helical" evidence="8">
    <location>
        <begin position="417"/>
        <end position="439"/>
    </location>
</feature>
<proteinExistence type="inferred from homology"/>
<accession>A0A846ZH51</accession>
<evidence type="ECO:0000256" key="7">
    <source>
        <dbReference type="ARBA" id="ARBA00023136"/>
    </source>
</evidence>
<dbReference type="RefSeq" id="WP_168676669.1">
    <property type="nucleotide sequence ID" value="NZ_BPKV01000005.1"/>
</dbReference>
<feature type="transmembrane region" description="Helical" evidence="8">
    <location>
        <begin position="188"/>
        <end position="209"/>
    </location>
</feature>
<evidence type="ECO:0000256" key="6">
    <source>
        <dbReference type="ARBA" id="ARBA00022989"/>
    </source>
</evidence>
<evidence type="ECO:0000313" key="11">
    <source>
        <dbReference type="Proteomes" id="UP000590460"/>
    </source>
</evidence>
<feature type="transmembrane region" description="Helical" evidence="8">
    <location>
        <begin position="244"/>
        <end position="264"/>
    </location>
</feature>
<feature type="transmembrane region" description="Helical" evidence="8">
    <location>
        <begin position="293"/>
        <end position="319"/>
    </location>
</feature>
<dbReference type="PANTHER" id="PTHR43357:SF4">
    <property type="entry name" value="INNER MEMBRANE ABC TRANSPORTER PERMEASE PROTEIN YDCV"/>
    <property type="match status" value="1"/>
</dbReference>
<comment type="subcellular location">
    <subcellularLocation>
        <location evidence="1">Cell inner membrane</location>
        <topology evidence="1">Multi-pass membrane protein</topology>
    </subcellularLocation>
    <subcellularLocation>
        <location evidence="8">Cell membrane</location>
        <topology evidence="8">Multi-pass membrane protein</topology>
    </subcellularLocation>
</comment>
<comment type="caution">
    <text evidence="10">The sequence shown here is derived from an EMBL/GenBank/DDBJ whole genome shotgun (WGS) entry which is preliminary data.</text>
</comment>
<keyword evidence="4" id="KW-0997">Cell inner membrane</keyword>
<feature type="transmembrane region" description="Helical" evidence="8">
    <location>
        <begin position="7"/>
        <end position="26"/>
    </location>
</feature>
<dbReference type="AlphaFoldDB" id="A0A846ZH51"/>
<dbReference type="Pfam" id="PF00528">
    <property type="entry name" value="BPD_transp_1"/>
    <property type="match status" value="2"/>
</dbReference>
<dbReference type="Proteomes" id="UP000590460">
    <property type="component" value="Unassembled WGS sequence"/>
</dbReference>
<reference evidence="10 11" key="1">
    <citation type="submission" date="2020-04" db="EMBL/GenBank/DDBJ databases">
        <title>MicrobeNet Type strains.</title>
        <authorList>
            <person name="Nicholson A.C."/>
        </authorList>
    </citation>
    <scope>NUCLEOTIDE SEQUENCE [LARGE SCALE GENOMIC DNA]</scope>
    <source>
        <strain evidence="10 11">CCUG 54536</strain>
    </source>
</reference>
<dbReference type="GO" id="GO:0005886">
    <property type="term" value="C:plasma membrane"/>
    <property type="evidence" value="ECO:0007669"/>
    <property type="project" value="UniProtKB-SubCell"/>
</dbReference>
<protein>
    <submittedName>
        <fullName evidence="10">Iron ABC transporter permease</fullName>
    </submittedName>
</protein>
<feature type="transmembrane region" description="Helical" evidence="8">
    <location>
        <begin position="64"/>
        <end position="88"/>
    </location>
</feature>
<evidence type="ECO:0000259" key="9">
    <source>
        <dbReference type="PROSITE" id="PS50928"/>
    </source>
</evidence>
<feature type="transmembrane region" description="Helical" evidence="8">
    <location>
        <begin position="475"/>
        <end position="497"/>
    </location>
</feature>
<feature type="transmembrane region" description="Helical" evidence="8">
    <location>
        <begin position="140"/>
        <end position="163"/>
    </location>
</feature>
<feature type="transmembrane region" description="Helical" evidence="8">
    <location>
        <begin position="357"/>
        <end position="378"/>
    </location>
</feature>
<dbReference type="Gene3D" id="1.10.3720.10">
    <property type="entry name" value="MetI-like"/>
    <property type="match status" value="2"/>
</dbReference>
<sequence length="572" mass="62313">MRQNKSFRGLLPQIVVGWFLVTFVLLPNFGLLQHVFWSGTQITWAPFHKIFTSAIAMHALGNSLILGLSLAVTANLIGIFMALVVSYFDIKGARWLQAGYLTTIIYSGIVVATGYLFVYGRTGFVTRWLQQVWPHLSPDWFTGFPAVLFLMTFAATANHMMFLTTRIQQLDFQTIEAARSLGANQWQILTQIVLPALVPTLTTLTIMLFNTGLGAMSAPLILGGDHFSTITPTILTFTGNTGTYNLAAALSLLLGLMQVVLLLLGRWLDRRKRYAFKTKVPAPMRKQKIHQPFVNGLVHVVAYLIWLILLLPVGATIIFSLTSATAVATEKLGQFTWQNYVTILTTPATLNPIITSLVYATLSALAAILIGLVVARAVTRRQSAGLVNQTLAGVMYLPWLLPAPLIAIGLITTFGSAQLLVGNQILTGGLSLLLIGYTITRLPFSLRFLESLFYSVDANTEEAAQSMGAPALYRFGTVVLPQMKAGVLAIMAMNILAHLSDYDLSVFLFSPLVQPLGVAIRANTDPANAVSGDGAVNGLVANLIYSVILMVIGAILLLVLRRQSHQMTSNTF</sequence>
<keyword evidence="2 8" id="KW-0813">Transport</keyword>
<dbReference type="InterPro" id="IPR000515">
    <property type="entry name" value="MetI-like"/>
</dbReference>
<dbReference type="PROSITE" id="PS50928">
    <property type="entry name" value="ABC_TM1"/>
    <property type="match status" value="2"/>
</dbReference>
<keyword evidence="6 8" id="KW-1133">Transmembrane helix</keyword>